<dbReference type="EMBL" id="CM037152">
    <property type="protein sequence ID" value="KAH7833514.1"/>
    <property type="molecule type" value="Genomic_DNA"/>
</dbReference>
<name>A0ACB7WYH9_9ERIC</name>
<proteinExistence type="predicted"/>
<evidence type="ECO:0000313" key="2">
    <source>
        <dbReference type="Proteomes" id="UP000828048"/>
    </source>
</evidence>
<reference evidence="1 2" key="1">
    <citation type="journal article" date="2021" name="Hortic Res">
        <title>High-quality reference genome and annotation aids understanding of berry development for evergreen blueberry (Vaccinium darrowii).</title>
        <authorList>
            <person name="Yu J."/>
            <person name="Hulse-Kemp A.M."/>
            <person name="Babiker E."/>
            <person name="Staton M."/>
        </authorList>
    </citation>
    <scope>NUCLEOTIDE SEQUENCE [LARGE SCALE GENOMIC DNA]</scope>
    <source>
        <strain evidence="2">cv. NJ 8807/NJ 8810</strain>
        <tissue evidence="1">Young leaf</tissue>
    </source>
</reference>
<gene>
    <name evidence="1" type="ORF">Vadar_007074</name>
</gene>
<keyword evidence="2" id="KW-1185">Reference proteome</keyword>
<dbReference type="Proteomes" id="UP000828048">
    <property type="component" value="Chromosome 2"/>
</dbReference>
<sequence>MGRGHKRPRAGEITQAPMDSTNALVIFTKEWVENARARTAGAKFDAEKHAEEAGEAWKNMDAIERKKYETLVQTTRDYKAENTMSQEKNISRTELCTRMAKQLVLENIEKGNYENVVLSPLSIDVVLNMVAAGLRGRALEKMLGFLDSQNINEIKSQSLKMMAVAVVDKDEDDRYLENGDPVVGTAEDEPVVCLVNGAWFDQRFTPKPSYKEDVLKGIYGCEAKTVDFVTRAVQVVEVDLVLFLFSIFGLRSRFLHRDENPLEVDEVVDEINLWAEAASKGLIKKIVQRGSLARQTGLILANAILQRKLETTSEMDCKIFWLISKSGFAHKYSCLDKRKLDKFWIPKFKFSYDFDVSLTMKEMGMPFPFMENPEDFAEMVEVPKGLPFIVPRMVQKACIEVDEKGSKAAAIAGCAPATYSGYRPKNKSFVADHPFVFMIMEERSSLVLFTGAVLDPTKVE</sequence>
<protein>
    <submittedName>
        <fullName evidence="1">Uncharacterized protein</fullName>
    </submittedName>
</protein>
<evidence type="ECO:0000313" key="1">
    <source>
        <dbReference type="EMBL" id="KAH7833514.1"/>
    </source>
</evidence>
<accession>A0ACB7WYH9</accession>
<organism evidence="1 2">
    <name type="scientific">Vaccinium darrowii</name>
    <dbReference type="NCBI Taxonomy" id="229202"/>
    <lineage>
        <taxon>Eukaryota</taxon>
        <taxon>Viridiplantae</taxon>
        <taxon>Streptophyta</taxon>
        <taxon>Embryophyta</taxon>
        <taxon>Tracheophyta</taxon>
        <taxon>Spermatophyta</taxon>
        <taxon>Magnoliopsida</taxon>
        <taxon>eudicotyledons</taxon>
        <taxon>Gunneridae</taxon>
        <taxon>Pentapetalae</taxon>
        <taxon>asterids</taxon>
        <taxon>Ericales</taxon>
        <taxon>Ericaceae</taxon>
        <taxon>Vaccinioideae</taxon>
        <taxon>Vaccinieae</taxon>
        <taxon>Vaccinium</taxon>
    </lineage>
</organism>
<comment type="caution">
    <text evidence="1">The sequence shown here is derived from an EMBL/GenBank/DDBJ whole genome shotgun (WGS) entry which is preliminary data.</text>
</comment>